<organism evidence="6">
    <name type="scientific">Laccaria bicolor (strain S238N-H82 / ATCC MYA-4686)</name>
    <name type="common">Bicoloured deceiver</name>
    <name type="synonym">Laccaria laccata var. bicolor</name>
    <dbReference type="NCBI Taxonomy" id="486041"/>
    <lineage>
        <taxon>Eukaryota</taxon>
        <taxon>Fungi</taxon>
        <taxon>Dikarya</taxon>
        <taxon>Basidiomycota</taxon>
        <taxon>Agaricomycotina</taxon>
        <taxon>Agaricomycetes</taxon>
        <taxon>Agaricomycetidae</taxon>
        <taxon>Agaricales</taxon>
        <taxon>Agaricineae</taxon>
        <taxon>Hydnangiaceae</taxon>
        <taxon>Laccaria</taxon>
    </lineage>
</organism>
<accession>B0CSI1</accession>
<dbReference type="PANTHER" id="PTHR44942:SF4">
    <property type="entry name" value="METHYLTRANSFERASE TYPE 11 DOMAIN-CONTAINING PROTEIN"/>
    <property type="match status" value="1"/>
</dbReference>
<keyword evidence="3" id="KW-0808">Transferase</keyword>
<evidence type="ECO:0000313" key="5">
    <source>
        <dbReference type="EMBL" id="EDR14848.1"/>
    </source>
</evidence>
<reference evidence="5 6" key="1">
    <citation type="journal article" date="2008" name="Nature">
        <title>The genome of Laccaria bicolor provides insights into mycorrhizal symbiosis.</title>
        <authorList>
            <person name="Martin F."/>
            <person name="Aerts A."/>
            <person name="Ahren D."/>
            <person name="Brun A."/>
            <person name="Danchin E.G.J."/>
            <person name="Duchaussoy F."/>
            <person name="Gibon J."/>
            <person name="Kohler A."/>
            <person name="Lindquist E."/>
            <person name="Pereda V."/>
            <person name="Salamov A."/>
            <person name="Shapiro H.J."/>
            <person name="Wuyts J."/>
            <person name="Blaudez D."/>
            <person name="Buee M."/>
            <person name="Brokstein P."/>
            <person name="Canbaeck B."/>
            <person name="Cohen D."/>
            <person name="Courty P.E."/>
            <person name="Coutinho P.M."/>
            <person name="Delaruelle C."/>
            <person name="Detter J.C."/>
            <person name="Deveau A."/>
            <person name="DiFazio S."/>
            <person name="Duplessis S."/>
            <person name="Fraissinet-Tachet L."/>
            <person name="Lucic E."/>
            <person name="Frey-Klett P."/>
            <person name="Fourrey C."/>
            <person name="Feussner I."/>
            <person name="Gay G."/>
            <person name="Grimwood J."/>
            <person name="Hoegger P.J."/>
            <person name="Jain P."/>
            <person name="Kilaru S."/>
            <person name="Labbe J."/>
            <person name="Lin Y.C."/>
            <person name="Legue V."/>
            <person name="Le Tacon F."/>
            <person name="Marmeisse R."/>
            <person name="Melayah D."/>
            <person name="Montanini B."/>
            <person name="Muratet M."/>
            <person name="Nehls U."/>
            <person name="Niculita-Hirzel H."/>
            <person name="Oudot-Le Secq M.P."/>
            <person name="Peter M."/>
            <person name="Quesneville H."/>
            <person name="Rajashekar B."/>
            <person name="Reich M."/>
            <person name="Rouhier N."/>
            <person name="Schmutz J."/>
            <person name="Yin T."/>
            <person name="Chalot M."/>
            <person name="Henrissat B."/>
            <person name="Kuees U."/>
            <person name="Lucas S."/>
            <person name="Van de Peer Y."/>
            <person name="Podila G.K."/>
            <person name="Polle A."/>
            <person name="Pukkila P.J."/>
            <person name="Richardson P.M."/>
            <person name="Rouze P."/>
            <person name="Sanders I.R."/>
            <person name="Stajich J.E."/>
            <person name="Tunlid A."/>
            <person name="Tuskan G."/>
            <person name="Grigoriev I.V."/>
        </authorList>
    </citation>
    <scope>NUCLEOTIDE SEQUENCE [LARGE SCALE GENOMIC DNA]</scope>
    <source>
        <strain evidence="6">S238N-H82 / ATCC MYA-4686</strain>
    </source>
</reference>
<dbReference type="InterPro" id="IPR029063">
    <property type="entry name" value="SAM-dependent_MTases_sf"/>
</dbReference>
<dbReference type="HOGENOM" id="CLU_049344_3_1_1"/>
<dbReference type="EMBL" id="DS547092">
    <property type="protein sequence ID" value="EDR14848.1"/>
    <property type="molecule type" value="Genomic_DNA"/>
</dbReference>
<dbReference type="GO" id="GO:0008757">
    <property type="term" value="F:S-adenosylmethionine-dependent methyltransferase activity"/>
    <property type="evidence" value="ECO:0007669"/>
    <property type="project" value="InterPro"/>
</dbReference>
<dbReference type="AlphaFoldDB" id="B0CSI1"/>
<dbReference type="GO" id="GO:0032259">
    <property type="term" value="P:methylation"/>
    <property type="evidence" value="ECO:0007669"/>
    <property type="project" value="UniProtKB-KW"/>
</dbReference>
<keyword evidence="2" id="KW-0489">Methyltransferase</keyword>
<keyword evidence="6" id="KW-1185">Reference proteome</keyword>
<evidence type="ECO:0000313" key="6">
    <source>
        <dbReference type="Proteomes" id="UP000001194"/>
    </source>
</evidence>
<dbReference type="Gene3D" id="3.40.50.150">
    <property type="entry name" value="Vaccinia Virus protein VP39"/>
    <property type="match status" value="1"/>
</dbReference>
<comment type="similarity">
    <text evidence="1">Belongs to the methyltransferase superfamily.</text>
</comment>
<dbReference type="InterPro" id="IPR051052">
    <property type="entry name" value="Diverse_substrate_MTase"/>
</dbReference>
<dbReference type="FunCoup" id="B0CSI1">
    <property type="interactions" value="184"/>
</dbReference>
<dbReference type="SUPFAM" id="SSF53335">
    <property type="entry name" value="S-adenosyl-L-methionine-dependent methyltransferases"/>
    <property type="match status" value="1"/>
</dbReference>
<evidence type="ECO:0000256" key="3">
    <source>
        <dbReference type="ARBA" id="ARBA00022679"/>
    </source>
</evidence>
<dbReference type="Pfam" id="PF08241">
    <property type="entry name" value="Methyltransf_11"/>
    <property type="match status" value="1"/>
</dbReference>
<dbReference type="GeneID" id="6070775"/>
<evidence type="ECO:0000256" key="2">
    <source>
        <dbReference type="ARBA" id="ARBA00022603"/>
    </source>
</evidence>
<dbReference type="STRING" id="486041.B0CSI1"/>
<sequence>MSSSSHVHDIAKSGFGTGTNELYDRIRPSYQAPALSFIRRAVDASHALNIVDQRIGAGTGIFTRALLAHPEWDCSINEIRAIEPSEGMRSIFLKTVNDERVSINQGTFDATGIESGWADLIVVAQAFHWCPDYGLAAVEFDRILKPKATLVLIWNLEDRDRAEWVAQVRERIERHEEGTPQFRLGLWRQVYNAASYRKAFRAPHEQTWSYNLEATVDTVMDRASSKSYIAVLPPHVKAEVQQDLRRILEDGEKKWVDEQLGTFEYPYETLVVVAQKL</sequence>
<proteinExistence type="inferred from homology"/>
<dbReference type="InParanoid" id="B0CSI1"/>
<dbReference type="PANTHER" id="PTHR44942">
    <property type="entry name" value="METHYLTRANSF_11 DOMAIN-CONTAINING PROTEIN"/>
    <property type="match status" value="1"/>
</dbReference>
<gene>
    <name evidence="5" type="ORF">LACBIDRAFT_306014</name>
</gene>
<protein>
    <submittedName>
        <fullName evidence="5">Predicted protein</fullName>
    </submittedName>
</protein>
<dbReference type="Proteomes" id="UP000001194">
    <property type="component" value="Unassembled WGS sequence"/>
</dbReference>
<dbReference type="OrthoDB" id="66144at2759"/>
<name>B0CSI1_LACBS</name>
<dbReference type="KEGG" id="lbc:LACBIDRAFT_306014"/>
<evidence type="ECO:0000256" key="1">
    <source>
        <dbReference type="ARBA" id="ARBA00008361"/>
    </source>
</evidence>
<evidence type="ECO:0000259" key="4">
    <source>
        <dbReference type="Pfam" id="PF08241"/>
    </source>
</evidence>
<dbReference type="RefSeq" id="XP_001875407.1">
    <property type="nucleotide sequence ID" value="XM_001875372.1"/>
</dbReference>
<dbReference type="CDD" id="cd02440">
    <property type="entry name" value="AdoMet_MTases"/>
    <property type="match status" value="1"/>
</dbReference>
<dbReference type="InterPro" id="IPR013216">
    <property type="entry name" value="Methyltransf_11"/>
</dbReference>
<feature type="domain" description="Methyltransferase type 11" evidence="4">
    <location>
        <begin position="55"/>
        <end position="151"/>
    </location>
</feature>